<dbReference type="Gene3D" id="2.60.120.10">
    <property type="entry name" value="Jelly Rolls"/>
    <property type="match status" value="1"/>
</dbReference>
<gene>
    <name evidence="2" type="ORF">RM445_11435</name>
</gene>
<dbReference type="GO" id="GO:0051213">
    <property type="term" value="F:dioxygenase activity"/>
    <property type="evidence" value="ECO:0007669"/>
    <property type="project" value="UniProtKB-KW"/>
</dbReference>
<organism evidence="2 3">
    <name type="scientific">Pseudonocardia charpentierae</name>
    <dbReference type="NCBI Taxonomy" id="3075545"/>
    <lineage>
        <taxon>Bacteria</taxon>
        <taxon>Bacillati</taxon>
        <taxon>Actinomycetota</taxon>
        <taxon>Actinomycetes</taxon>
        <taxon>Pseudonocardiales</taxon>
        <taxon>Pseudonocardiaceae</taxon>
        <taxon>Pseudonocardia</taxon>
    </lineage>
</organism>
<protein>
    <submittedName>
        <fullName evidence="2">2,4'-dihydroxyacetophenone dioxygenase family protein</fullName>
    </submittedName>
</protein>
<feature type="domain" description="ChrR-like cupin" evidence="1">
    <location>
        <begin position="44"/>
        <end position="128"/>
    </location>
</feature>
<sequence length="183" mass="21052">MPKTDFHGDMPKREFWRDLKPIDQVFRPGALPEAYIKDAPTDDERYYVPFSETVGSRPLWISPSQNRWCDVLYARAAGLVNRHYHPQAVFAYTISGKWGYLEHEWVATAGDWVYEAPGEAHTLVAYEHAEPMKVTFNVTGPLIWLDENGDPDGTFDVFDYIALCREHYDKVGIGSSYIDSLMR</sequence>
<keyword evidence="2" id="KW-0223">Dioxygenase</keyword>
<dbReference type="InterPro" id="IPR011051">
    <property type="entry name" value="RmlC_Cupin_sf"/>
</dbReference>
<dbReference type="Proteomes" id="UP001183202">
    <property type="component" value="Unassembled WGS sequence"/>
</dbReference>
<accession>A0ABU2N860</accession>
<proteinExistence type="predicted"/>
<comment type="caution">
    <text evidence="2">The sequence shown here is derived from an EMBL/GenBank/DDBJ whole genome shotgun (WGS) entry which is preliminary data.</text>
</comment>
<evidence type="ECO:0000313" key="3">
    <source>
        <dbReference type="Proteomes" id="UP001183202"/>
    </source>
</evidence>
<dbReference type="Pfam" id="PF12973">
    <property type="entry name" value="Cupin_7"/>
    <property type="match status" value="1"/>
</dbReference>
<dbReference type="CDD" id="cd20302">
    <property type="entry name" value="cupin_DAD"/>
    <property type="match status" value="1"/>
</dbReference>
<dbReference type="EMBL" id="JAVREJ010000006">
    <property type="protein sequence ID" value="MDT0350136.1"/>
    <property type="molecule type" value="Genomic_DNA"/>
</dbReference>
<dbReference type="InterPro" id="IPR025979">
    <property type="entry name" value="ChrR-like_cupin_dom"/>
</dbReference>
<reference evidence="3" key="1">
    <citation type="submission" date="2023-07" db="EMBL/GenBank/DDBJ databases">
        <title>30 novel species of actinomycetes from the DSMZ collection.</title>
        <authorList>
            <person name="Nouioui I."/>
        </authorList>
    </citation>
    <scope>NUCLEOTIDE SEQUENCE [LARGE SCALE GENOMIC DNA]</scope>
    <source>
        <strain evidence="3">DSM 45834</strain>
    </source>
</reference>
<name>A0ABU2N860_9PSEU</name>
<keyword evidence="2" id="KW-0560">Oxidoreductase</keyword>
<evidence type="ECO:0000313" key="2">
    <source>
        <dbReference type="EMBL" id="MDT0350136.1"/>
    </source>
</evidence>
<dbReference type="SUPFAM" id="SSF51182">
    <property type="entry name" value="RmlC-like cupins"/>
    <property type="match status" value="1"/>
</dbReference>
<evidence type="ECO:0000259" key="1">
    <source>
        <dbReference type="Pfam" id="PF12973"/>
    </source>
</evidence>
<dbReference type="RefSeq" id="WP_311556161.1">
    <property type="nucleotide sequence ID" value="NZ_JAVREJ010000006.1"/>
</dbReference>
<keyword evidence="3" id="KW-1185">Reference proteome</keyword>
<dbReference type="InterPro" id="IPR014710">
    <property type="entry name" value="RmlC-like_jellyroll"/>
</dbReference>